<name>X1BV62_9ZZZZ</name>
<dbReference type="AlphaFoldDB" id="X1BV62"/>
<reference evidence="1" key="1">
    <citation type="journal article" date="2014" name="Front. Microbiol.">
        <title>High frequency of phylogenetically diverse reductive dehalogenase-homologous genes in deep subseafloor sedimentary metagenomes.</title>
        <authorList>
            <person name="Kawai M."/>
            <person name="Futagami T."/>
            <person name="Toyoda A."/>
            <person name="Takaki Y."/>
            <person name="Nishi S."/>
            <person name="Hori S."/>
            <person name="Arai W."/>
            <person name="Tsubouchi T."/>
            <person name="Morono Y."/>
            <person name="Uchiyama I."/>
            <person name="Ito T."/>
            <person name="Fujiyama A."/>
            <person name="Inagaki F."/>
            <person name="Takami H."/>
        </authorList>
    </citation>
    <scope>NUCLEOTIDE SEQUENCE</scope>
    <source>
        <strain evidence="1">Expedition CK06-06</strain>
    </source>
</reference>
<dbReference type="EMBL" id="BART01013318">
    <property type="protein sequence ID" value="GAG76041.1"/>
    <property type="molecule type" value="Genomic_DNA"/>
</dbReference>
<gene>
    <name evidence="1" type="ORF">S01H4_27302</name>
</gene>
<feature type="non-terminal residue" evidence="1">
    <location>
        <position position="1"/>
    </location>
</feature>
<protein>
    <submittedName>
        <fullName evidence="1">Uncharacterized protein</fullName>
    </submittedName>
</protein>
<organism evidence="1">
    <name type="scientific">marine sediment metagenome</name>
    <dbReference type="NCBI Taxonomy" id="412755"/>
    <lineage>
        <taxon>unclassified sequences</taxon>
        <taxon>metagenomes</taxon>
        <taxon>ecological metagenomes</taxon>
    </lineage>
</organism>
<sequence>GDIQMNCQYCGKTINNTNPRLCEHCHTYNPTPEQKKRMHEATIKVNKALSKVFK</sequence>
<evidence type="ECO:0000313" key="1">
    <source>
        <dbReference type="EMBL" id="GAG76041.1"/>
    </source>
</evidence>
<comment type="caution">
    <text evidence="1">The sequence shown here is derived from an EMBL/GenBank/DDBJ whole genome shotgun (WGS) entry which is preliminary data.</text>
</comment>
<accession>X1BV62</accession>
<proteinExistence type="predicted"/>